<gene>
    <name evidence="1" type="ORF">KFE25_012289</name>
</gene>
<sequence>MSRAPATQHPPQRTGLSLPGRAAAARFAVINAHGLREAQLHADRLASDARQRRRLVQNELLENDGSEEARFVRALEQGKAAGARLAGSSSPAELRLALVDIALVLSFSRRAAEVIGAAAQLLGVLDAEPLARRELLALAHAEPARAEAIDAPAMLANAIATLLGVCARVRDSGAGKKDSQLDTFLLAMRLASDLRLALLPAVESARPRRRNASAEPGLELAAVGAPNGARALRQASLLPGGVGGGGSASGGAGLFAAAPAVPDARLPSVA</sequence>
<proteinExistence type="predicted"/>
<name>A0A8J5XGS8_DIALT</name>
<accession>A0A8J5XGS8</accession>
<dbReference type="AlphaFoldDB" id="A0A8J5XGS8"/>
<evidence type="ECO:0000313" key="2">
    <source>
        <dbReference type="Proteomes" id="UP000751190"/>
    </source>
</evidence>
<evidence type="ECO:0000313" key="1">
    <source>
        <dbReference type="EMBL" id="KAG8464926.1"/>
    </source>
</evidence>
<reference evidence="1" key="1">
    <citation type="submission" date="2021-05" db="EMBL/GenBank/DDBJ databases">
        <title>The genome of the haptophyte Pavlova lutheri (Diacronema luteri, Pavlovales) - a model for lipid biosynthesis in eukaryotic algae.</title>
        <authorList>
            <person name="Hulatt C.J."/>
            <person name="Posewitz M.C."/>
        </authorList>
    </citation>
    <scope>NUCLEOTIDE SEQUENCE</scope>
    <source>
        <strain evidence="1">NIVA-4/92</strain>
    </source>
</reference>
<protein>
    <submittedName>
        <fullName evidence="1">Uncharacterized protein</fullName>
    </submittedName>
</protein>
<keyword evidence="2" id="KW-1185">Reference proteome</keyword>
<dbReference type="Proteomes" id="UP000751190">
    <property type="component" value="Unassembled WGS sequence"/>
</dbReference>
<organism evidence="1 2">
    <name type="scientific">Diacronema lutheri</name>
    <name type="common">Unicellular marine alga</name>
    <name type="synonym">Monochrysis lutheri</name>
    <dbReference type="NCBI Taxonomy" id="2081491"/>
    <lineage>
        <taxon>Eukaryota</taxon>
        <taxon>Haptista</taxon>
        <taxon>Haptophyta</taxon>
        <taxon>Pavlovophyceae</taxon>
        <taxon>Pavlovales</taxon>
        <taxon>Pavlovaceae</taxon>
        <taxon>Diacronema</taxon>
    </lineage>
</organism>
<dbReference type="EMBL" id="JAGTXO010000011">
    <property type="protein sequence ID" value="KAG8464926.1"/>
    <property type="molecule type" value="Genomic_DNA"/>
</dbReference>
<comment type="caution">
    <text evidence="1">The sequence shown here is derived from an EMBL/GenBank/DDBJ whole genome shotgun (WGS) entry which is preliminary data.</text>
</comment>